<name>A0A3E4N5T9_9BACT</name>
<protein>
    <submittedName>
        <fullName evidence="1">Uncharacterized protein</fullName>
    </submittedName>
</protein>
<organism evidence="1 2">
    <name type="scientific">Phocaeicola plebeius</name>
    <dbReference type="NCBI Taxonomy" id="310297"/>
    <lineage>
        <taxon>Bacteria</taxon>
        <taxon>Pseudomonadati</taxon>
        <taxon>Bacteroidota</taxon>
        <taxon>Bacteroidia</taxon>
        <taxon>Bacteroidales</taxon>
        <taxon>Bacteroidaceae</taxon>
        <taxon>Phocaeicola</taxon>
    </lineage>
</organism>
<dbReference type="EMBL" id="QSQT01000004">
    <property type="protein sequence ID" value="RGK57553.1"/>
    <property type="molecule type" value="Genomic_DNA"/>
</dbReference>
<comment type="caution">
    <text evidence="1">The sequence shown here is derived from an EMBL/GenBank/DDBJ whole genome shotgun (WGS) entry which is preliminary data.</text>
</comment>
<dbReference type="PROSITE" id="PS51257">
    <property type="entry name" value="PROKAR_LIPOPROTEIN"/>
    <property type="match status" value="1"/>
</dbReference>
<reference evidence="1 2" key="1">
    <citation type="submission" date="2018-08" db="EMBL/GenBank/DDBJ databases">
        <title>A genome reference for cultivated species of the human gut microbiota.</title>
        <authorList>
            <person name="Zou Y."/>
            <person name="Xue W."/>
            <person name="Luo G."/>
        </authorList>
    </citation>
    <scope>NUCLEOTIDE SEQUENCE [LARGE SCALE GENOMIC DNA]</scope>
    <source>
        <strain evidence="1 2">TF10-3AC</strain>
    </source>
</reference>
<dbReference type="AlphaFoldDB" id="A0A3E4N5T9"/>
<evidence type="ECO:0000313" key="2">
    <source>
        <dbReference type="Proteomes" id="UP000260862"/>
    </source>
</evidence>
<sequence>MKVKQLLYGMMYGLLIFFTVSCSEENSENLPDNVAIYQSYLVAFSDSQPTLTYARFSPEKDVPLKEIKLTGGASIMANGKEMEYHYFDGNTIFGYSYSLALGKDEQVSFVFQRKRQQETRMLTNYAYKEWINEIHIPSELITITNQEVVGWKGEKIASNEELEATLDSPSHLEEYTAYYGTLNESRDGISFKNVPKGKYMLTLKRILKLETKDNDAPAKGEIRLVFYDKKEVMVK</sequence>
<dbReference type="RefSeq" id="WP_117670900.1">
    <property type="nucleotide sequence ID" value="NZ_CABOGR010000004.1"/>
</dbReference>
<evidence type="ECO:0000313" key="1">
    <source>
        <dbReference type="EMBL" id="RGK57553.1"/>
    </source>
</evidence>
<keyword evidence="2" id="KW-1185">Reference proteome</keyword>
<proteinExistence type="predicted"/>
<gene>
    <name evidence="1" type="ORF">DXD04_03430</name>
</gene>
<accession>A0A3E4N5T9</accession>
<dbReference type="Proteomes" id="UP000260862">
    <property type="component" value="Unassembled WGS sequence"/>
</dbReference>